<keyword evidence="2" id="KW-1185">Reference proteome</keyword>
<name>A0A1Q9D9W8_SYMMI</name>
<dbReference type="EMBL" id="LSRX01000640">
    <property type="protein sequence ID" value="OLP91986.1"/>
    <property type="molecule type" value="Genomic_DNA"/>
</dbReference>
<proteinExistence type="predicted"/>
<gene>
    <name evidence="1" type="ORF">AK812_SmicGene26251</name>
</gene>
<reference evidence="1 2" key="1">
    <citation type="submission" date="2016-02" db="EMBL/GenBank/DDBJ databases">
        <title>Genome analysis of coral dinoflagellate symbionts highlights evolutionary adaptations to a symbiotic lifestyle.</title>
        <authorList>
            <person name="Aranda M."/>
            <person name="Li Y."/>
            <person name="Liew Y.J."/>
            <person name="Baumgarten S."/>
            <person name="Simakov O."/>
            <person name="Wilson M."/>
            <person name="Piel J."/>
            <person name="Ashoor H."/>
            <person name="Bougouffa S."/>
            <person name="Bajic V.B."/>
            <person name="Ryu T."/>
            <person name="Ravasi T."/>
            <person name="Bayer T."/>
            <person name="Micklem G."/>
            <person name="Kim H."/>
            <person name="Bhak J."/>
            <person name="Lajeunesse T.C."/>
            <person name="Voolstra C.R."/>
        </authorList>
    </citation>
    <scope>NUCLEOTIDE SEQUENCE [LARGE SCALE GENOMIC DNA]</scope>
    <source>
        <strain evidence="1 2">CCMP2467</strain>
    </source>
</reference>
<protein>
    <submittedName>
        <fullName evidence="1">Uncharacterized protein</fullName>
    </submittedName>
</protein>
<dbReference type="Proteomes" id="UP000186817">
    <property type="component" value="Unassembled WGS sequence"/>
</dbReference>
<sequence length="88" mass="9673">MCDVEVLISETLVKEVSKDAGLHLPLKTLMVTLGDKEELARLIQERIWVTRRAMVIAKTAMALVVDNGSGMCKMPGIMVGMDQKDLSV</sequence>
<evidence type="ECO:0000313" key="1">
    <source>
        <dbReference type="EMBL" id="OLP91986.1"/>
    </source>
</evidence>
<comment type="caution">
    <text evidence="1">The sequence shown here is derived from an EMBL/GenBank/DDBJ whole genome shotgun (WGS) entry which is preliminary data.</text>
</comment>
<organism evidence="1 2">
    <name type="scientific">Symbiodinium microadriaticum</name>
    <name type="common">Dinoflagellate</name>
    <name type="synonym">Zooxanthella microadriatica</name>
    <dbReference type="NCBI Taxonomy" id="2951"/>
    <lineage>
        <taxon>Eukaryota</taxon>
        <taxon>Sar</taxon>
        <taxon>Alveolata</taxon>
        <taxon>Dinophyceae</taxon>
        <taxon>Suessiales</taxon>
        <taxon>Symbiodiniaceae</taxon>
        <taxon>Symbiodinium</taxon>
    </lineage>
</organism>
<accession>A0A1Q9D9W8</accession>
<evidence type="ECO:0000313" key="2">
    <source>
        <dbReference type="Proteomes" id="UP000186817"/>
    </source>
</evidence>
<dbReference type="AlphaFoldDB" id="A0A1Q9D9W8"/>